<comment type="catalytic activity">
    <reaction evidence="7">
        <text>cob(II)yrinate + 2 L-glutamine + 2 ATP + 2 H2O = cob(II)yrinate a,c diamide + 2 L-glutamate + 2 ADP + 2 phosphate + 2 H(+)</text>
        <dbReference type="Rhea" id="RHEA:26289"/>
        <dbReference type="ChEBI" id="CHEBI:15377"/>
        <dbReference type="ChEBI" id="CHEBI:15378"/>
        <dbReference type="ChEBI" id="CHEBI:29985"/>
        <dbReference type="ChEBI" id="CHEBI:30616"/>
        <dbReference type="ChEBI" id="CHEBI:43474"/>
        <dbReference type="ChEBI" id="CHEBI:58359"/>
        <dbReference type="ChEBI" id="CHEBI:58537"/>
        <dbReference type="ChEBI" id="CHEBI:58894"/>
        <dbReference type="ChEBI" id="CHEBI:456216"/>
        <dbReference type="EC" id="6.3.5.11"/>
    </reaction>
</comment>
<protein>
    <recommendedName>
        <fullName evidence="7">Cobyrinate a,c-diamide synthase</fullName>
        <ecNumber evidence="7">6.3.5.11</ecNumber>
    </recommendedName>
    <alternativeName>
        <fullName evidence="7">Cobyrinic acid a,c-diamide synthetase</fullName>
    </alternativeName>
</protein>
<comment type="cofactor">
    <cofactor evidence="1 7">
        <name>Mg(2+)</name>
        <dbReference type="ChEBI" id="CHEBI:18420"/>
    </cofactor>
</comment>
<comment type="similarity">
    <text evidence="7">Belongs to the CobB/CbiA family.</text>
</comment>
<name>R4KI84_9FIRM</name>
<keyword evidence="11" id="KW-1185">Reference proteome</keyword>
<evidence type="ECO:0000313" key="10">
    <source>
        <dbReference type="EMBL" id="AGL01342.1"/>
    </source>
</evidence>
<sequence length="463" mass="49810">MPDFPRIMIAGTHSGAGKTTIATAAMAMLHASGMRVQPYKVGPDYIDPGFHHVATGRISRNLDTFFLGEDGIKEVFTRSAVGADISVIEGVMGLYDGIGSSDEGSSARVAQILECPVILVMDARSMARSAAAVVWGYANLPGGVPLAGVIINRVGSARHLAILTEAIETKTGIPVLGGILRENDLHMPERHLGLVPSLENRELQEAMHLLGQRVARGINMEKLVNLARSAPALAARQRIFAVEAGVPVQLGIVKDSAFNFYYQDGLDLLEAMGAELVYSSALEDQSLPDGLDGLYIGGGFPEMFIEQLSANTPYIGDLRHRVANGMPVYAECGGLMYLCDGITDFSGRRLSGAGILPAHCKMEKKRVALGYVKAKALRDNLLVKEGTEIRGHEFHYSTVTEQGLTPAFMLRKPGESVGRSDGHARGNVLATYLHVHFAGLPIAARGFLNCCALYSRTRKRVEI</sequence>
<dbReference type="InterPro" id="IPR029062">
    <property type="entry name" value="Class_I_gatase-like"/>
</dbReference>
<evidence type="ECO:0000259" key="8">
    <source>
        <dbReference type="Pfam" id="PF01656"/>
    </source>
</evidence>
<dbReference type="InterPro" id="IPR011698">
    <property type="entry name" value="GATase_3"/>
</dbReference>
<dbReference type="Gene3D" id="3.40.50.880">
    <property type="match status" value="1"/>
</dbReference>
<organism evidence="10 11">
    <name type="scientific">Desulfoscipio gibsoniae DSM 7213</name>
    <dbReference type="NCBI Taxonomy" id="767817"/>
    <lineage>
        <taxon>Bacteria</taxon>
        <taxon>Bacillati</taxon>
        <taxon>Bacillota</taxon>
        <taxon>Clostridia</taxon>
        <taxon>Eubacteriales</taxon>
        <taxon>Desulfallaceae</taxon>
        <taxon>Desulfoscipio</taxon>
    </lineage>
</organism>
<dbReference type="CDD" id="cd03130">
    <property type="entry name" value="GATase1_CobB"/>
    <property type="match status" value="1"/>
</dbReference>
<dbReference type="PANTHER" id="PTHR43873:SF1">
    <property type="entry name" value="COBYRINATE A,C-DIAMIDE SYNTHASE"/>
    <property type="match status" value="1"/>
</dbReference>
<dbReference type="CDD" id="cd05388">
    <property type="entry name" value="CobB_N"/>
    <property type="match status" value="1"/>
</dbReference>
<dbReference type="UniPathway" id="UPA00148">
    <property type="reaction ID" value="UER00231"/>
</dbReference>
<evidence type="ECO:0000256" key="7">
    <source>
        <dbReference type="HAMAP-Rule" id="MF_00027"/>
    </source>
</evidence>
<dbReference type="eggNOG" id="COG1797">
    <property type="taxonomic scope" value="Bacteria"/>
</dbReference>
<dbReference type="STRING" id="767817.Desgi_1894"/>
<evidence type="ECO:0000256" key="1">
    <source>
        <dbReference type="ARBA" id="ARBA00001946"/>
    </source>
</evidence>
<gene>
    <name evidence="7" type="primary">cbiA</name>
    <name evidence="10" type="ORF">Desgi_1894</name>
</gene>
<dbReference type="PROSITE" id="PS51274">
    <property type="entry name" value="GATASE_COBBQ"/>
    <property type="match status" value="1"/>
</dbReference>
<dbReference type="NCBIfam" id="NF002204">
    <property type="entry name" value="PRK01077.1"/>
    <property type="match status" value="1"/>
</dbReference>
<evidence type="ECO:0000256" key="5">
    <source>
        <dbReference type="ARBA" id="ARBA00022842"/>
    </source>
</evidence>
<keyword evidence="4 7" id="KW-0067">ATP-binding</keyword>
<comment type="miscellaneous">
    <text evidence="7">The a and c carboxylates of cobyrinate are activated for nucleophilic attack via formation of a phosphorylated intermediate by ATP. CbiA catalyzes first the amidation of the c-carboxylate, and then that of the a-carboxylate.</text>
</comment>
<evidence type="ECO:0000256" key="3">
    <source>
        <dbReference type="ARBA" id="ARBA00022741"/>
    </source>
</evidence>
<evidence type="ECO:0000256" key="2">
    <source>
        <dbReference type="ARBA" id="ARBA00022598"/>
    </source>
</evidence>
<evidence type="ECO:0000313" key="11">
    <source>
        <dbReference type="Proteomes" id="UP000013520"/>
    </source>
</evidence>
<keyword evidence="7" id="KW-0169">Cobalamin biosynthesis</keyword>
<dbReference type="OrthoDB" id="9764035at2"/>
<evidence type="ECO:0000256" key="4">
    <source>
        <dbReference type="ARBA" id="ARBA00022840"/>
    </source>
</evidence>
<evidence type="ECO:0000259" key="9">
    <source>
        <dbReference type="Pfam" id="PF07685"/>
    </source>
</evidence>
<dbReference type="EC" id="6.3.5.11" evidence="7"/>
<dbReference type="Gene3D" id="3.40.50.300">
    <property type="entry name" value="P-loop containing nucleotide triphosphate hydrolases"/>
    <property type="match status" value="2"/>
</dbReference>
<dbReference type="InterPro" id="IPR027417">
    <property type="entry name" value="P-loop_NTPase"/>
</dbReference>
<feature type="site" description="Increases nucleophilicity of active site Cys" evidence="7">
    <location>
        <position position="434"/>
    </location>
</feature>
<feature type="domain" description="CobB/CobQ-like glutamine amidotransferase" evidence="9">
    <location>
        <begin position="251"/>
        <end position="438"/>
    </location>
</feature>
<dbReference type="Pfam" id="PF01656">
    <property type="entry name" value="CbiA"/>
    <property type="match status" value="1"/>
</dbReference>
<dbReference type="GO" id="GO:0042242">
    <property type="term" value="F:cobyrinic acid a,c-diamide synthase activity"/>
    <property type="evidence" value="ECO:0007669"/>
    <property type="project" value="UniProtKB-UniRule"/>
</dbReference>
<dbReference type="AlphaFoldDB" id="R4KI84"/>
<keyword evidence="2 7" id="KW-0436">Ligase</keyword>
<comment type="function">
    <text evidence="7">Catalyzes the ATP-dependent amidation of the two carboxylate groups at positions a and c of cobyrinate, using either L-glutamine or ammonia as the nitrogen source.</text>
</comment>
<dbReference type="GO" id="GO:0009236">
    <property type="term" value="P:cobalamin biosynthetic process"/>
    <property type="evidence" value="ECO:0007669"/>
    <property type="project" value="UniProtKB-UniRule"/>
</dbReference>
<dbReference type="Proteomes" id="UP000013520">
    <property type="component" value="Chromosome"/>
</dbReference>
<dbReference type="GO" id="GO:0005524">
    <property type="term" value="F:ATP binding"/>
    <property type="evidence" value="ECO:0007669"/>
    <property type="project" value="UniProtKB-UniRule"/>
</dbReference>
<keyword evidence="6 7" id="KW-0315">Glutamine amidotransferase</keyword>
<dbReference type="NCBIfam" id="TIGR00379">
    <property type="entry name" value="cobB"/>
    <property type="match status" value="1"/>
</dbReference>
<proteinExistence type="inferred from homology"/>
<feature type="active site" description="Nucleophile" evidence="7">
    <location>
        <position position="332"/>
    </location>
</feature>
<comment type="pathway">
    <text evidence="7">Cofactor biosynthesis; adenosylcobalamin biosynthesis; cob(II)yrinate a,c-diamide from sirohydrochlorin (anaerobic route): step 10/10.</text>
</comment>
<dbReference type="PANTHER" id="PTHR43873">
    <property type="entry name" value="COBYRINATE A,C-DIAMIDE SYNTHASE"/>
    <property type="match status" value="1"/>
</dbReference>
<dbReference type="InterPro" id="IPR002586">
    <property type="entry name" value="CobQ/CobB/MinD/ParA_Nub-bd_dom"/>
</dbReference>
<keyword evidence="5 7" id="KW-0460">Magnesium</keyword>
<dbReference type="KEGG" id="dgi:Desgi_1894"/>
<reference evidence="10 11" key="1">
    <citation type="submission" date="2012-01" db="EMBL/GenBank/DDBJ databases">
        <title>Complete sequence of Desulfotomaculum gibsoniae DSM 7213.</title>
        <authorList>
            <consortium name="US DOE Joint Genome Institute"/>
            <person name="Lucas S."/>
            <person name="Han J."/>
            <person name="Lapidus A."/>
            <person name="Cheng J.-F."/>
            <person name="Goodwin L."/>
            <person name="Pitluck S."/>
            <person name="Peters L."/>
            <person name="Ovchinnikova G."/>
            <person name="Teshima H."/>
            <person name="Detter J.C."/>
            <person name="Han C."/>
            <person name="Tapia R."/>
            <person name="Land M."/>
            <person name="Hauser L."/>
            <person name="Kyrpides N."/>
            <person name="Ivanova N."/>
            <person name="Pagani I."/>
            <person name="Parshina S."/>
            <person name="Plugge C."/>
            <person name="Muyzer G."/>
            <person name="Kuever J."/>
            <person name="Ivanova A."/>
            <person name="Nazina T."/>
            <person name="Klenk H.-P."/>
            <person name="Brambilla E."/>
            <person name="Spring S."/>
            <person name="Stams A.F."/>
            <person name="Woyke T."/>
        </authorList>
    </citation>
    <scope>NUCLEOTIDE SEQUENCE [LARGE SCALE GENOMIC DNA]</scope>
    <source>
        <strain evidence="10 11">DSM 7213</strain>
    </source>
</reference>
<feature type="domain" description="CobQ/CobB/MinD/ParA nucleotide binding" evidence="8">
    <location>
        <begin position="7"/>
        <end position="192"/>
    </location>
</feature>
<dbReference type="InterPro" id="IPR004484">
    <property type="entry name" value="CbiA/CobB_synth"/>
</dbReference>
<dbReference type="SUPFAM" id="SSF52317">
    <property type="entry name" value="Class I glutamine amidotransferase-like"/>
    <property type="match status" value="1"/>
</dbReference>
<accession>R4KI84</accession>
<comment type="domain">
    <text evidence="7">Comprises of two domains. The C-terminal domain contains the binding site for glutamine and catalyzes the hydrolysis of this substrate to glutamate and ammonia. The N-terminal domain is anticipated to bind ATP and cobyrinate and catalyzes the ultimate synthesis of the diamide product. The ammonia produced via the glutaminase domain is probably translocated to the adjacent domain via a molecular tunnel, where it reacts with an activated intermediate.</text>
</comment>
<dbReference type="EMBL" id="CP003273">
    <property type="protein sequence ID" value="AGL01342.1"/>
    <property type="molecule type" value="Genomic_DNA"/>
</dbReference>
<evidence type="ECO:0000256" key="6">
    <source>
        <dbReference type="ARBA" id="ARBA00022962"/>
    </source>
</evidence>
<dbReference type="Pfam" id="PF07685">
    <property type="entry name" value="GATase_3"/>
    <property type="match status" value="1"/>
</dbReference>
<dbReference type="RefSeq" id="WP_006522522.1">
    <property type="nucleotide sequence ID" value="NC_021184.1"/>
</dbReference>
<dbReference type="HAMAP" id="MF_00027">
    <property type="entry name" value="CobB_CbiA"/>
    <property type="match status" value="1"/>
</dbReference>
<dbReference type="HOGENOM" id="CLU_022752_2_0_9"/>
<dbReference type="SUPFAM" id="SSF52540">
    <property type="entry name" value="P-loop containing nucleoside triphosphate hydrolases"/>
    <property type="match status" value="1"/>
</dbReference>
<keyword evidence="3 7" id="KW-0547">Nucleotide-binding</keyword>